<sequence>MADQWTGNNSHSRTGSLEPELSEETGQLLSRRGTQRCTHSFRTGFGSELGSRGNDFMTSHILVSPCLGANVMEIQEGDATSRHPSLDSLNDPQHLHVGQSYQGPHIARPRSRSPSPRRGRSPTPIHRSPSPRRVHHDIGFSDTVSNVVEIVKHEYGHGHRRAGRIRELAAFEVSIFSPVFSDTVSNVVEIVKHEYGHGHRRAGRIRGEYLLTSL</sequence>
<name>A0A7R9B3H1_TIMSH</name>
<evidence type="ECO:0000256" key="1">
    <source>
        <dbReference type="SAM" id="MobiDB-lite"/>
    </source>
</evidence>
<dbReference type="AlphaFoldDB" id="A0A7R9B3H1"/>
<gene>
    <name evidence="2" type="ORF">TSIB3V08_LOCUS9685</name>
</gene>
<proteinExistence type="predicted"/>
<protein>
    <submittedName>
        <fullName evidence="2">Uncharacterized protein</fullName>
    </submittedName>
</protein>
<organism evidence="2">
    <name type="scientific">Timema shepardi</name>
    <name type="common">Walking stick</name>
    <dbReference type="NCBI Taxonomy" id="629360"/>
    <lineage>
        <taxon>Eukaryota</taxon>
        <taxon>Metazoa</taxon>
        <taxon>Ecdysozoa</taxon>
        <taxon>Arthropoda</taxon>
        <taxon>Hexapoda</taxon>
        <taxon>Insecta</taxon>
        <taxon>Pterygota</taxon>
        <taxon>Neoptera</taxon>
        <taxon>Polyneoptera</taxon>
        <taxon>Phasmatodea</taxon>
        <taxon>Timematodea</taxon>
        <taxon>Timematoidea</taxon>
        <taxon>Timematidae</taxon>
        <taxon>Timema</taxon>
    </lineage>
</organism>
<accession>A0A7R9B3H1</accession>
<dbReference type="EMBL" id="OC005801">
    <property type="protein sequence ID" value="CAD7265654.1"/>
    <property type="molecule type" value="Genomic_DNA"/>
</dbReference>
<evidence type="ECO:0000313" key="2">
    <source>
        <dbReference type="EMBL" id="CAD7265654.1"/>
    </source>
</evidence>
<feature type="region of interest" description="Disordered" evidence="1">
    <location>
        <begin position="1"/>
        <end position="35"/>
    </location>
</feature>
<feature type="compositionally biased region" description="Polar residues" evidence="1">
    <location>
        <begin position="1"/>
        <end position="15"/>
    </location>
</feature>
<feature type="compositionally biased region" description="Basic residues" evidence="1">
    <location>
        <begin position="107"/>
        <end position="120"/>
    </location>
</feature>
<feature type="region of interest" description="Disordered" evidence="1">
    <location>
        <begin position="80"/>
        <end position="138"/>
    </location>
</feature>
<reference evidence="2" key="1">
    <citation type="submission" date="2020-11" db="EMBL/GenBank/DDBJ databases">
        <authorList>
            <person name="Tran Van P."/>
        </authorList>
    </citation>
    <scope>NUCLEOTIDE SEQUENCE</scope>
</reference>